<proteinExistence type="predicted"/>
<comment type="caution">
    <text evidence="6">The sequence shown here is derived from an EMBL/GenBank/DDBJ whole genome shotgun (WGS) entry which is preliminary data.</text>
</comment>
<organism evidence="6">
    <name type="scientific">marine sediment metagenome</name>
    <dbReference type="NCBI Taxonomy" id="412755"/>
    <lineage>
        <taxon>unclassified sequences</taxon>
        <taxon>metagenomes</taxon>
        <taxon>ecological metagenomes</taxon>
    </lineage>
</organism>
<dbReference type="SUPFAM" id="SSF51658">
    <property type="entry name" value="Xylose isomerase-like"/>
    <property type="match status" value="1"/>
</dbReference>
<evidence type="ECO:0000256" key="3">
    <source>
        <dbReference type="ARBA" id="ARBA00023211"/>
    </source>
</evidence>
<keyword evidence="4" id="KW-0413">Isomerase</keyword>
<keyword evidence="2" id="KW-0479">Metal-binding</keyword>
<name>X1CGF2_9ZZZZ</name>
<protein>
    <recommendedName>
        <fullName evidence="7">L-rhamnose isomerase</fullName>
    </recommendedName>
</protein>
<dbReference type="InterPro" id="IPR050337">
    <property type="entry name" value="L-rhamnose_isomerase"/>
</dbReference>
<dbReference type="Pfam" id="PF06134">
    <property type="entry name" value="RhaA"/>
    <property type="match status" value="1"/>
</dbReference>
<evidence type="ECO:0008006" key="7">
    <source>
        <dbReference type="Google" id="ProtNLM"/>
    </source>
</evidence>
<evidence type="ECO:0000313" key="6">
    <source>
        <dbReference type="EMBL" id="GAG83311.1"/>
    </source>
</evidence>
<dbReference type="AlphaFoldDB" id="X1CGF2"/>
<dbReference type="PANTHER" id="PTHR30268:SF0">
    <property type="entry name" value="L-RHAMNOSE ISOMERASE"/>
    <property type="match status" value="1"/>
</dbReference>
<evidence type="ECO:0000256" key="2">
    <source>
        <dbReference type="ARBA" id="ARBA00022723"/>
    </source>
</evidence>
<accession>X1CGF2</accession>
<dbReference type="GO" id="GO:0030145">
    <property type="term" value="F:manganese ion binding"/>
    <property type="evidence" value="ECO:0007669"/>
    <property type="project" value="InterPro"/>
</dbReference>
<reference evidence="6" key="1">
    <citation type="journal article" date="2014" name="Front. Microbiol.">
        <title>High frequency of phylogenetically diverse reductive dehalogenase-homologous genes in deep subseafloor sedimentary metagenomes.</title>
        <authorList>
            <person name="Kawai M."/>
            <person name="Futagami T."/>
            <person name="Toyoda A."/>
            <person name="Takaki Y."/>
            <person name="Nishi S."/>
            <person name="Hori S."/>
            <person name="Arai W."/>
            <person name="Tsubouchi T."/>
            <person name="Morono Y."/>
            <person name="Uchiyama I."/>
            <person name="Ito T."/>
            <person name="Fujiyama A."/>
            <person name="Inagaki F."/>
            <person name="Takami H."/>
        </authorList>
    </citation>
    <scope>NUCLEOTIDE SEQUENCE</scope>
    <source>
        <strain evidence="6">Expedition CK06-06</strain>
    </source>
</reference>
<keyword evidence="3" id="KW-0464">Manganese</keyword>
<sequence>ITFDTGHFHPTEIVSDKVSAVLPFVKGILLHISRGVRWDSDHVPILTEELIAIMAEIVRADALSKVYIATDFFDGSINRIGAWVIGARAVLKSLLIALLEPTHILKSYEESGNLFARLGFMETLKSMPFGAVWDFYCESEGVLIDAEWIDEVIRYEKEVLSKR</sequence>
<keyword evidence="5" id="KW-0684">Rhamnose metabolism</keyword>
<evidence type="ECO:0000256" key="1">
    <source>
        <dbReference type="ARBA" id="ARBA00022490"/>
    </source>
</evidence>
<dbReference type="PANTHER" id="PTHR30268">
    <property type="entry name" value="L-RHAMNOSE ISOMERASE"/>
    <property type="match status" value="1"/>
</dbReference>
<dbReference type="GO" id="GO:0008740">
    <property type="term" value="F:L-rhamnose isomerase activity"/>
    <property type="evidence" value="ECO:0007669"/>
    <property type="project" value="InterPro"/>
</dbReference>
<feature type="non-terminal residue" evidence="6">
    <location>
        <position position="1"/>
    </location>
</feature>
<gene>
    <name evidence="6" type="ORF">S01H4_21887</name>
</gene>
<evidence type="ECO:0000256" key="5">
    <source>
        <dbReference type="ARBA" id="ARBA00023308"/>
    </source>
</evidence>
<evidence type="ECO:0000256" key="4">
    <source>
        <dbReference type="ARBA" id="ARBA00023235"/>
    </source>
</evidence>
<keyword evidence="1" id="KW-0963">Cytoplasm</keyword>
<dbReference type="InterPro" id="IPR036237">
    <property type="entry name" value="Xyl_isomerase-like_sf"/>
</dbReference>
<dbReference type="EMBL" id="BART01009966">
    <property type="protein sequence ID" value="GAG83311.1"/>
    <property type="molecule type" value="Genomic_DNA"/>
</dbReference>
<dbReference type="GO" id="GO:0019324">
    <property type="term" value="P:L-lyxose metabolic process"/>
    <property type="evidence" value="ECO:0007669"/>
    <property type="project" value="TreeGrafter"/>
</dbReference>
<dbReference type="InterPro" id="IPR009308">
    <property type="entry name" value="Rhamnose_isomerase"/>
</dbReference>
<dbReference type="Gene3D" id="3.20.20.150">
    <property type="entry name" value="Divalent-metal-dependent TIM barrel enzymes"/>
    <property type="match status" value="1"/>
</dbReference>
<dbReference type="GO" id="GO:0019301">
    <property type="term" value="P:rhamnose catabolic process"/>
    <property type="evidence" value="ECO:0007669"/>
    <property type="project" value="TreeGrafter"/>
</dbReference>